<feature type="chain" id="PRO_5039389399" description="Lipoprotein" evidence="1">
    <location>
        <begin position="22"/>
        <end position="240"/>
    </location>
</feature>
<accession>A0A9D1VUC0</accession>
<keyword evidence="1" id="KW-0732">Signal</keyword>
<evidence type="ECO:0008006" key="4">
    <source>
        <dbReference type="Google" id="ProtNLM"/>
    </source>
</evidence>
<sequence length="240" mass="27724">MKRYCLSLVAALLCVACLSGCSLLPQYSDPARMEIDGQTFVTGFYDHLWPDGIVVGEGEPAAFESEYHIWWKVDGAPFELYCAQNKEALYWNPAIYCRESEFEEVEAYYADPENYHFYIGRYLEEDTSVLLGNDDEAYAERAIGFIMELDSTFGVGGIFDPFMEKTVAFSGEVSGYDRVTIYRVSKDGFFTTLHMELAVCDGGLYRYRSYDEQKDQTIFYRFDDDVSEHMVNLFERYELI</sequence>
<reference evidence="2" key="1">
    <citation type="journal article" date="2021" name="PeerJ">
        <title>Extensive microbial diversity within the chicken gut microbiome revealed by metagenomics and culture.</title>
        <authorList>
            <person name="Gilroy R."/>
            <person name="Ravi A."/>
            <person name="Getino M."/>
            <person name="Pursley I."/>
            <person name="Horton D.L."/>
            <person name="Alikhan N.F."/>
            <person name="Baker D."/>
            <person name="Gharbi K."/>
            <person name="Hall N."/>
            <person name="Watson M."/>
            <person name="Adriaenssens E.M."/>
            <person name="Foster-Nyarko E."/>
            <person name="Jarju S."/>
            <person name="Secka A."/>
            <person name="Antonio M."/>
            <person name="Oren A."/>
            <person name="Chaudhuri R.R."/>
            <person name="La Ragione R."/>
            <person name="Hildebrand F."/>
            <person name="Pallen M.J."/>
        </authorList>
    </citation>
    <scope>NUCLEOTIDE SEQUENCE</scope>
    <source>
        <strain evidence="2">26628</strain>
    </source>
</reference>
<evidence type="ECO:0000313" key="2">
    <source>
        <dbReference type="EMBL" id="HIX46827.1"/>
    </source>
</evidence>
<protein>
    <recommendedName>
        <fullName evidence="4">Lipoprotein</fullName>
    </recommendedName>
</protein>
<proteinExistence type="predicted"/>
<dbReference type="AlphaFoldDB" id="A0A9D1VUC0"/>
<dbReference type="Proteomes" id="UP000824249">
    <property type="component" value="Unassembled WGS sequence"/>
</dbReference>
<reference evidence="2" key="2">
    <citation type="submission" date="2021-04" db="EMBL/GenBank/DDBJ databases">
        <authorList>
            <person name="Gilroy R."/>
        </authorList>
    </citation>
    <scope>NUCLEOTIDE SEQUENCE</scope>
    <source>
        <strain evidence="2">26628</strain>
    </source>
</reference>
<evidence type="ECO:0000256" key="1">
    <source>
        <dbReference type="SAM" id="SignalP"/>
    </source>
</evidence>
<evidence type="ECO:0000313" key="3">
    <source>
        <dbReference type="Proteomes" id="UP000824249"/>
    </source>
</evidence>
<feature type="signal peptide" evidence="1">
    <location>
        <begin position="1"/>
        <end position="21"/>
    </location>
</feature>
<comment type="caution">
    <text evidence="2">The sequence shown here is derived from an EMBL/GenBank/DDBJ whole genome shotgun (WGS) entry which is preliminary data.</text>
</comment>
<organism evidence="2 3">
    <name type="scientific">Candidatus Borkfalkia faecigallinarum</name>
    <dbReference type="NCBI Taxonomy" id="2838509"/>
    <lineage>
        <taxon>Bacteria</taxon>
        <taxon>Bacillati</taxon>
        <taxon>Bacillota</taxon>
        <taxon>Clostridia</taxon>
        <taxon>Christensenellales</taxon>
        <taxon>Christensenellaceae</taxon>
        <taxon>Candidatus Borkfalkia</taxon>
    </lineage>
</organism>
<dbReference type="EMBL" id="DXFD01000060">
    <property type="protein sequence ID" value="HIX46827.1"/>
    <property type="molecule type" value="Genomic_DNA"/>
</dbReference>
<name>A0A9D1VUC0_9FIRM</name>
<gene>
    <name evidence="2" type="ORF">H9737_03955</name>
</gene>